<dbReference type="InterPro" id="IPR041090">
    <property type="entry name" value="DUF5578"/>
</dbReference>
<dbReference type="Pfam" id="PF17741">
    <property type="entry name" value="DUF5578"/>
    <property type="match status" value="1"/>
</dbReference>
<reference evidence="2" key="2">
    <citation type="submission" date="2025-08" db="UniProtKB">
        <authorList>
            <consortium name="Ensembl"/>
        </authorList>
    </citation>
    <scope>IDENTIFICATION</scope>
</reference>
<dbReference type="SUPFAM" id="SSF48371">
    <property type="entry name" value="ARM repeat"/>
    <property type="match status" value="1"/>
</dbReference>
<feature type="transmembrane region" description="Helical" evidence="1">
    <location>
        <begin position="68"/>
        <end position="89"/>
    </location>
</feature>
<dbReference type="PANTHER" id="PTHR34258:SF1">
    <property type="entry name" value="ARMADILLO-LIKE HELICAL DOMAIN CONTAINING PROTEIN 1"/>
    <property type="match status" value="1"/>
</dbReference>
<dbReference type="InterPro" id="IPR016024">
    <property type="entry name" value="ARM-type_fold"/>
</dbReference>
<organism evidence="2 3">
    <name type="scientific">Erpetoichthys calabaricus</name>
    <name type="common">Rope fish</name>
    <name type="synonym">Calamoichthys calabaricus</name>
    <dbReference type="NCBI Taxonomy" id="27687"/>
    <lineage>
        <taxon>Eukaryota</taxon>
        <taxon>Metazoa</taxon>
        <taxon>Chordata</taxon>
        <taxon>Craniata</taxon>
        <taxon>Vertebrata</taxon>
        <taxon>Euteleostomi</taxon>
        <taxon>Actinopterygii</taxon>
        <taxon>Polypteriformes</taxon>
        <taxon>Polypteridae</taxon>
        <taxon>Erpetoichthys</taxon>
    </lineage>
</organism>
<dbReference type="GeneTree" id="ENSGT00940000166922"/>
<dbReference type="PANTHER" id="PTHR34258">
    <property type="entry name" value="ARMADILLO-LIKE HELICAL DOMAIN CONTAINING PROTEIN 1"/>
    <property type="match status" value="1"/>
</dbReference>
<protein>
    <submittedName>
        <fullName evidence="2">Armadillo like helical domain containing 1</fullName>
    </submittedName>
</protein>
<evidence type="ECO:0000313" key="2">
    <source>
        <dbReference type="Ensembl" id="ENSECRP00000013351.1"/>
    </source>
</evidence>
<dbReference type="InterPro" id="IPR011989">
    <property type="entry name" value="ARM-like"/>
</dbReference>
<reference evidence="2" key="1">
    <citation type="submission" date="2021-06" db="EMBL/GenBank/DDBJ databases">
        <authorList>
            <consortium name="Wellcome Sanger Institute Data Sharing"/>
        </authorList>
    </citation>
    <scope>NUCLEOTIDE SEQUENCE [LARGE SCALE GENOMIC DNA]</scope>
</reference>
<proteinExistence type="predicted"/>
<sequence length="408" mass="45542">MSFSQDQAAITKLMAFLQEWDQSGKSVRSRILNDFIKYNMGKTSPELELEFAQGGSLFLTRLTAWMRLTYMIGTCLGLQLQAIGVFLSAASNHRYLIEFLEVGGVLTLLEILGQAQSKEEDKTEAIKLLQSIASAGRKYKEIICESYGVRAVAECLAKSKSEHTQEQACALLESLAHGNPKYQIQVYKGLIALLPCNSPKAQQLALQTIRAIVKTAHSSIVEPLLNVLRSFHLEVQYEAIEMIQELMNYEVRPALLKGLVPLLKPSKEGLQRSKILNDMQKMSLSLPVFVQQAAAAKTIGILAKQSPELSKELLHLRVVHHLVYAMGNQENSESQRQASLTLEHFVRMFPVVEVHVQKAMGDNLFHLFLENSELLYMKMDSVQAAILSANNINIPGGKSCCRNIDLQL</sequence>
<keyword evidence="1" id="KW-0472">Membrane</keyword>
<accession>A0A8C4S8V4</accession>
<dbReference type="Gene3D" id="1.25.10.10">
    <property type="entry name" value="Leucine-rich Repeat Variant"/>
    <property type="match status" value="1"/>
</dbReference>
<keyword evidence="1" id="KW-0812">Transmembrane</keyword>
<dbReference type="AlphaFoldDB" id="A0A8C4S8V4"/>
<evidence type="ECO:0000313" key="3">
    <source>
        <dbReference type="Proteomes" id="UP000694620"/>
    </source>
</evidence>
<name>A0A8C4S8V4_ERPCA</name>
<keyword evidence="3" id="KW-1185">Reference proteome</keyword>
<reference evidence="2" key="3">
    <citation type="submission" date="2025-09" db="UniProtKB">
        <authorList>
            <consortium name="Ensembl"/>
        </authorList>
    </citation>
    <scope>IDENTIFICATION</scope>
</reference>
<dbReference type="Proteomes" id="UP000694620">
    <property type="component" value="Chromosome 10"/>
</dbReference>
<gene>
    <name evidence="2" type="primary">armh1</name>
</gene>
<dbReference type="Ensembl" id="ENSECRT00000013583.1">
    <property type="protein sequence ID" value="ENSECRP00000013351.1"/>
    <property type="gene ID" value="ENSECRG00000008899.1"/>
</dbReference>
<evidence type="ECO:0000256" key="1">
    <source>
        <dbReference type="SAM" id="Phobius"/>
    </source>
</evidence>
<keyword evidence="1" id="KW-1133">Transmembrane helix</keyword>